<name>A0ABN1P9B5_9ACTN</name>
<dbReference type="EMBL" id="BAAAHG010000046">
    <property type="protein sequence ID" value="GAA0924842.1"/>
    <property type="molecule type" value="Genomic_DNA"/>
</dbReference>
<reference evidence="2 3" key="1">
    <citation type="journal article" date="2019" name="Int. J. Syst. Evol. Microbiol.">
        <title>The Global Catalogue of Microorganisms (GCM) 10K type strain sequencing project: providing services to taxonomists for standard genome sequencing and annotation.</title>
        <authorList>
            <consortium name="The Broad Institute Genomics Platform"/>
            <consortium name="The Broad Institute Genome Sequencing Center for Infectious Disease"/>
            <person name="Wu L."/>
            <person name="Ma J."/>
        </authorList>
    </citation>
    <scope>NUCLEOTIDE SEQUENCE [LARGE SCALE GENOMIC DNA]</scope>
    <source>
        <strain evidence="2 3">JCM 10673</strain>
    </source>
</reference>
<dbReference type="Proteomes" id="UP001501005">
    <property type="component" value="Unassembled WGS sequence"/>
</dbReference>
<evidence type="ECO:0000313" key="3">
    <source>
        <dbReference type="Proteomes" id="UP001501005"/>
    </source>
</evidence>
<feature type="region of interest" description="Disordered" evidence="1">
    <location>
        <begin position="132"/>
        <end position="229"/>
    </location>
</feature>
<accession>A0ABN1P9B5</accession>
<feature type="compositionally biased region" description="Low complexity" evidence="1">
    <location>
        <begin position="349"/>
        <end position="362"/>
    </location>
</feature>
<evidence type="ECO:0000256" key="1">
    <source>
        <dbReference type="SAM" id="MobiDB-lite"/>
    </source>
</evidence>
<comment type="caution">
    <text evidence="2">The sequence shown here is derived from an EMBL/GenBank/DDBJ whole genome shotgun (WGS) entry which is preliminary data.</text>
</comment>
<protein>
    <recommendedName>
        <fullName evidence="4">DNA-binding protein</fullName>
    </recommendedName>
</protein>
<feature type="compositionally biased region" description="Basic and acidic residues" evidence="1">
    <location>
        <begin position="209"/>
        <end position="221"/>
    </location>
</feature>
<dbReference type="RefSeq" id="WP_344052764.1">
    <property type="nucleotide sequence ID" value="NZ_BAAAHG010000046.1"/>
</dbReference>
<feature type="compositionally biased region" description="Basic and acidic residues" evidence="1">
    <location>
        <begin position="156"/>
        <end position="178"/>
    </location>
</feature>
<feature type="compositionally biased region" description="Basic and acidic residues" evidence="1">
    <location>
        <begin position="371"/>
        <end position="392"/>
    </location>
</feature>
<feature type="compositionally biased region" description="Basic and acidic residues" evidence="1">
    <location>
        <begin position="132"/>
        <end position="144"/>
    </location>
</feature>
<feature type="region of interest" description="Disordered" evidence="1">
    <location>
        <begin position="324"/>
        <end position="404"/>
    </location>
</feature>
<keyword evidence="3" id="KW-1185">Reference proteome</keyword>
<evidence type="ECO:0000313" key="2">
    <source>
        <dbReference type="EMBL" id="GAA0924842.1"/>
    </source>
</evidence>
<evidence type="ECO:0008006" key="4">
    <source>
        <dbReference type="Google" id="ProtNLM"/>
    </source>
</evidence>
<proteinExistence type="predicted"/>
<organism evidence="2 3">
    <name type="scientific">Streptomyces thermoalcalitolerans</name>
    <dbReference type="NCBI Taxonomy" id="65605"/>
    <lineage>
        <taxon>Bacteria</taxon>
        <taxon>Bacillati</taxon>
        <taxon>Actinomycetota</taxon>
        <taxon>Actinomycetes</taxon>
        <taxon>Kitasatosporales</taxon>
        <taxon>Streptomycetaceae</taxon>
        <taxon>Streptomyces</taxon>
    </lineage>
</organism>
<gene>
    <name evidence="2" type="ORF">GCM10009549_45580</name>
</gene>
<sequence length="404" mass="43849">MRKRPSRPARFTQVDNGAIDSIQSMIAKGLLVTLVRARDGADITIEGLAETHNEGRASLEKAMRALVKDGYVVKFKIQQQTSDGVRRGGAWRTEVIADTIPIDREWVAQQLDEILAEGNVRAVRIEPEFLDPRARNRRPTDRRNPAVGPTCENAADSDKTAGGTDRRITDGRSTDRRSGGGSIRKNTVVKDSLSGRTRPLGDELEAVTSEERESSATREEDTAAATADAAAPVVDAWVSARTQAGHGIPLRGSDRIRQDAVRLLADGVSVEHLAAAAADMGRRADWLDLGRHLERFVAPASKQPEPDGPRCPYHQSRALDECPCQRAEHDDAEQDQEAAAAPPPRDVLAAIMAAVGAAQTASARRRPRMPTRAERDAAARAEEEANRRRANELLDASTGPLVAQ</sequence>